<dbReference type="STRING" id="69014.TK0291"/>
<dbReference type="AlphaFoldDB" id="Q5JFY4"/>
<dbReference type="EMBL" id="AP006878">
    <property type="protein sequence ID" value="BAD84480.1"/>
    <property type="molecule type" value="Genomic_DNA"/>
</dbReference>
<sequence>MDDKMEVLKEIAEREYRFFERLQPTNPECKREKTFKFMRISRFYPYSLETLLSYLDDLIEAEKEGRNPLYEKYACMEGRMGIPEDKRGLIERIVQIEKSWIEELHGKYPHAIENKPEFQRYLACELSTFSVQTLERYLEDVERAKEAGRNLALESYLYTFSRLGYSSLEEVEEKFKKRALQK</sequence>
<dbReference type="EnsemblBacteria" id="BAD84480">
    <property type="protein sequence ID" value="BAD84480"/>
    <property type="gene ID" value="TK0291"/>
</dbReference>
<organism evidence="1 2">
    <name type="scientific">Thermococcus kodakarensis (strain ATCC BAA-918 / JCM 12380 / KOD1)</name>
    <name type="common">Pyrococcus kodakaraensis (strain KOD1)</name>
    <dbReference type="NCBI Taxonomy" id="69014"/>
    <lineage>
        <taxon>Archaea</taxon>
        <taxon>Methanobacteriati</taxon>
        <taxon>Methanobacteriota</taxon>
        <taxon>Thermococci</taxon>
        <taxon>Thermococcales</taxon>
        <taxon>Thermococcaceae</taxon>
        <taxon>Thermococcus</taxon>
    </lineage>
</organism>
<dbReference type="GeneID" id="78446793"/>
<proteinExistence type="predicted"/>
<dbReference type="HOGENOM" id="CLU_099036_1_0_2"/>
<accession>Q5JFY4</accession>
<dbReference type="Pfam" id="PF13526">
    <property type="entry name" value="DUF4125"/>
    <property type="match status" value="1"/>
</dbReference>
<dbReference type="eggNOG" id="arCOG13499">
    <property type="taxonomic scope" value="Archaea"/>
</dbReference>
<dbReference type="InterPro" id="IPR025191">
    <property type="entry name" value="DUF4125"/>
</dbReference>
<dbReference type="PhylomeDB" id="Q5JFY4"/>
<reference evidence="1 2" key="1">
    <citation type="journal article" date="2005" name="Genome Res.">
        <title>Complete genome sequence of the hyperthermophilic archaeon Thermococcus kodakaraensis KOD1 and comparison with Pyrococcus genomes.</title>
        <authorList>
            <person name="Fukui T."/>
            <person name="Atomi H."/>
            <person name="Kanai T."/>
            <person name="Matsumi R."/>
            <person name="Fujiwara S."/>
            <person name="Imanaka T."/>
        </authorList>
    </citation>
    <scope>NUCLEOTIDE SEQUENCE [LARGE SCALE GENOMIC DNA]</scope>
    <source>
        <strain evidence="2">ATCC BAA-918 / JCM 12380 / KOD1</strain>
    </source>
</reference>
<dbReference type="RefSeq" id="WP_011249246.1">
    <property type="nucleotide sequence ID" value="NC_006624.1"/>
</dbReference>
<dbReference type="OrthoDB" id="359355at2157"/>
<dbReference type="Proteomes" id="UP000000536">
    <property type="component" value="Chromosome"/>
</dbReference>
<gene>
    <name evidence="1" type="ordered locus">TK0291</name>
</gene>
<dbReference type="PATRIC" id="fig|69014.16.peg.290"/>
<protein>
    <submittedName>
        <fullName evidence="1">Uncharacterized protein</fullName>
    </submittedName>
</protein>
<name>Q5JFY4_THEKO</name>
<evidence type="ECO:0000313" key="1">
    <source>
        <dbReference type="EMBL" id="BAD84480.1"/>
    </source>
</evidence>
<evidence type="ECO:0000313" key="2">
    <source>
        <dbReference type="Proteomes" id="UP000000536"/>
    </source>
</evidence>
<keyword evidence="2" id="KW-1185">Reference proteome</keyword>
<dbReference type="InParanoid" id="Q5JFY4"/>
<dbReference type="KEGG" id="tko:TK0291"/>